<gene>
    <name evidence="2" type="ORF">GCM10010470_52380</name>
</gene>
<dbReference type="SUPFAM" id="SSF54593">
    <property type="entry name" value="Glyoxalase/Bleomycin resistance protein/Dihydroxybiphenyl dioxygenase"/>
    <property type="match status" value="1"/>
</dbReference>
<dbReference type="PROSITE" id="PS51819">
    <property type="entry name" value="VOC"/>
    <property type="match status" value="1"/>
</dbReference>
<evidence type="ECO:0000313" key="3">
    <source>
        <dbReference type="Proteomes" id="UP001500979"/>
    </source>
</evidence>
<evidence type="ECO:0000259" key="1">
    <source>
        <dbReference type="PROSITE" id="PS51819"/>
    </source>
</evidence>
<dbReference type="InterPro" id="IPR029068">
    <property type="entry name" value="Glyas_Bleomycin-R_OHBP_Dase"/>
</dbReference>
<dbReference type="Proteomes" id="UP001500979">
    <property type="component" value="Unassembled WGS sequence"/>
</dbReference>
<comment type="caution">
    <text evidence="2">The sequence shown here is derived from an EMBL/GenBank/DDBJ whole genome shotgun (WGS) entry which is preliminary data.</text>
</comment>
<dbReference type="Pfam" id="PF00903">
    <property type="entry name" value="Glyoxalase"/>
    <property type="match status" value="1"/>
</dbReference>
<evidence type="ECO:0000313" key="2">
    <source>
        <dbReference type="EMBL" id="GAA2810612.1"/>
    </source>
</evidence>
<name>A0ABN3VJ73_9PSEU</name>
<reference evidence="2 3" key="1">
    <citation type="journal article" date="2019" name="Int. J. Syst. Evol. Microbiol.">
        <title>The Global Catalogue of Microorganisms (GCM) 10K type strain sequencing project: providing services to taxonomists for standard genome sequencing and annotation.</title>
        <authorList>
            <consortium name="The Broad Institute Genomics Platform"/>
            <consortium name="The Broad Institute Genome Sequencing Center for Infectious Disease"/>
            <person name="Wu L."/>
            <person name="Ma J."/>
        </authorList>
    </citation>
    <scope>NUCLEOTIDE SEQUENCE [LARGE SCALE GENOMIC DNA]</scope>
    <source>
        <strain evidence="2 3">JCM 9383</strain>
    </source>
</reference>
<accession>A0ABN3VJ73</accession>
<feature type="domain" description="VOC" evidence="1">
    <location>
        <begin position="5"/>
        <end position="123"/>
    </location>
</feature>
<protein>
    <submittedName>
        <fullName evidence="2">VOC family protein</fullName>
    </submittedName>
</protein>
<proteinExistence type="predicted"/>
<dbReference type="Gene3D" id="3.10.180.10">
    <property type="entry name" value="2,3-Dihydroxybiphenyl 1,2-Dioxygenase, domain 1"/>
    <property type="match status" value="1"/>
</dbReference>
<dbReference type="InterPro" id="IPR037523">
    <property type="entry name" value="VOC_core"/>
</dbReference>
<dbReference type="InterPro" id="IPR004360">
    <property type="entry name" value="Glyas_Fos-R_dOase_dom"/>
</dbReference>
<keyword evidence="3" id="KW-1185">Reference proteome</keyword>
<organism evidence="2 3">
    <name type="scientific">Saccharopolyspora taberi</name>
    <dbReference type="NCBI Taxonomy" id="60895"/>
    <lineage>
        <taxon>Bacteria</taxon>
        <taxon>Bacillati</taxon>
        <taxon>Actinomycetota</taxon>
        <taxon>Actinomycetes</taxon>
        <taxon>Pseudonocardiales</taxon>
        <taxon>Pseudonocardiaceae</taxon>
        <taxon>Saccharopolyspora</taxon>
    </lineage>
</organism>
<sequence>MLTDTKAFSGFSVDDIPKAKEFYGQVLGLRVTEEHGMLTLHIAGDRPTLVYPKGDQHVPASFTILNFPVDDIEKAVDDLTARGVTFERYAGFGVDDKGIFRGGGPLIAWFKDPAGNVLSVLELDD</sequence>
<dbReference type="EMBL" id="BAAAUX010000022">
    <property type="protein sequence ID" value="GAA2810612.1"/>
    <property type="molecule type" value="Genomic_DNA"/>
</dbReference>